<evidence type="ECO:0000259" key="3">
    <source>
        <dbReference type="Pfam" id="PF13191"/>
    </source>
</evidence>
<protein>
    <submittedName>
        <fullName evidence="4">ATP-binding protein</fullName>
    </submittedName>
</protein>
<sequence>MITLRERTPAASYAYAMLGGVENRSVSPVFVGRADELASLTEALARAASGDPQALLIGGEAGVGKTRLVEQFVSAAERRDAVVAVGSCVEIGADGLPFAPFPAALRALRRALPEEMAAACAG</sequence>
<accession>A0A7K3S1Q8</accession>
<dbReference type="PANTHER" id="PTHR16305:SF35">
    <property type="entry name" value="TRANSCRIPTIONAL ACTIVATOR DOMAIN"/>
    <property type="match status" value="1"/>
</dbReference>
<dbReference type="PANTHER" id="PTHR16305">
    <property type="entry name" value="TESTICULAR SOLUBLE ADENYLYL CYCLASE"/>
    <property type="match status" value="1"/>
</dbReference>
<dbReference type="SUPFAM" id="SSF52540">
    <property type="entry name" value="P-loop containing nucleoside triphosphate hydrolases"/>
    <property type="match status" value="1"/>
</dbReference>
<keyword evidence="1" id="KW-0547">Nucleotide-binding</keyword>
<evidence type="ECO:0000256" key="2">
    <source>
        <dbReference type="ARBA" id="ARBA00022840"/>
    </source>
</evidence>
<dbReference type="GO" id="GO:0005737">
    <property type="term" value="C:cytoplasm"/>
    <property type="evidence" value="ECO:0007669"/>
    <property type="project" value="TreeGrafter"/>
</dbReference>
<dbReference type="GO" id="GO:0004016">
    <property type="term" value="F:adenylate cyclase activity"/>
    <property type="evidence" value="ECO:0007669"/>
    <property type="project" value="TreeGrafter"/>
</dbReference>
<keyword evidence="2 4" id="KW-0067">ATP-binding</keyword>
<dbReference type="InterPro" id="IPR027417">
    <property type="entry name" value="P-loop_NTPase"/>
</dbReference>
<dbReference type="AlphaFoldDB" id="A0A7K3S1Q8"/>
<evidence type="ECO:0000313" key="5">
    <source>
        <dbReference type="Proteomes" id="UP000469670"/>
    </source>
</evidence>
<feature type="non-terminal residue" evidence="4">
    <location>
        <position position="122"/>
    </location>
</feature>
<dbReference type="InterPro" id="IPR041664">
    <property type="entry name" value="AAA_16"/>
</dbReference>
<evidence type="ECO:0000256" key="1">
    <source>
        <dbReference type="ARBA" id="ARBA00022741"/>
    </source>
</evidence>
<proteinExistence type="predicted"/>
<organism evidence="4 5">
    <name type="scientific">Streptomyces parvus</name>
    <dbReference type="NCBI Taxonomy" id="66428"/>
    <lineage>
        <taxon>Bacteria</taxon>
        <taxon>Bacillati</taxon>
        <taxon>Actinomycetota</taxon>
        <taxon>Actinomycetes</taxon>
        <taxon>Kitasatosporales</taxon>
        <taxon>Streptomycetaceae</taxon>
        <taxon>Streptomyces</taxon>
    </lineage>
</organism>
<reference evidence="4 5" key="1">
    <citation type="submission" date="2020-01" db="EMBL/GenBank/DDBJ databases">
        <title>Insect and environment-associated Actinomycetes.</title>
        <authorList>
            <person name="Currrie C."/>
            <person name="Chevrette M."/>
            <person name="Carlson C."/>
            <person name="Stubbendieck R."/>
            <person name="Wendt-Pienkowski E."/>
        </authorList>
    </citation>
    <scope>NUCLEOTIDE SEQUENCE [LARGE SCALE GENOMIC DNA]</scope>
    <source>
        <strain evidence="4 5">SID7590</strain>
    </source>
</reference>
<feature type="domain" description="Orc1-like AAA ATPase" evidence="3">
    <location>
        <begin position="30"/>
        <end position="117"/>
    </location>
</feature>
<dbReference type="Pfam" id="PF13191">
    <property type="entry name" value="AAA_16"/>
    <property type="match status" value="1"/>
</dbReference>
<dbReference type="Gene3D" id="3.40.50.300">
    <property type="entry name" value="P-loop containing nucleotide triphosphate hydrolases"/>
    <property type="match status" value="1"/>
</dbReference>
<gene>
    <name evidence="4" type="ORF">G3I50_24430</name>
</gene>
<dbReference type="GO" id="GO:0005524">
    <property type="term" value="F:ATP binding"/>
    <property type="evidence" value="ECO:0007669"/>
    <property type="project" value="UniProtKB-KW"/>
</dbReference>
<dbReference type="Proteomes" id="UP000469670">
    <property type="component" value="Unassembled WGS sequence"/>
</dbReference>
<evidence type="ECO:0000313" key="4">
    <source>
        <dbReference type="EMBL" id="NEC21368.1"/>
    </source>
</evidence>
<comment type="caution">
    <text evidence="4">The sequence shown here is derived from an EMBL/GenBank/DDBJ whole genome shotgun (WGS) entry which is preliminary data.</text>
</comment>
<dbReference type="EMBL" id="JAAGMP010001072">
    <property type="protein sequence ID" value="NEC21368.1"/>
    <property type="molecule type" value="Genomic_DNA"/>
</dbReference>
<name>A0A7K3S1Q8_9ACTN</name>